<protein>
    <submittedName>
        <fullName evidence="2">Uncharacterized protein</fullName>
    </submittedName>
</protein>
<accession>A0A1Q5PGE9</accession>
<reference evidence="2 3" key="1">
    <citation type="submission" date="2016-03" db="EMBL/GenBank/DDBJ databases">
        <title>Genome sequence of Pontibacter sp. nov., of the family cytophagaceae, isolated from marine sediment of the Yellow Sea, China.</title>
        <authorList>
            <person name="Zhang G."/>
            <person name="Zhang R."/>
        </authorList>
    </citation>
    <scope>NUCLEOTIDE SEQUENCE [LARGE SCALE GENOMIC DNA]</scope>
    <source>
        <strain evidence="2 3">S10-8</strain>
    </source>
</reference>
<sequence length="79" mass="8570">MISSRAKDLSGILKRSLPKVEMTVRAVAIELISAFGLSAYASFSGGERKRDIATQEQRKSSQRDALVEGPHPQGEASRP</sequence>
<feature type="region of interest" description="Disordered" evidence="1">
    <location>
        <begin position="45"/>
        <end position="79"/>
    </location>
</feature>
<dbReference type="EMBL" id="LVWA01000003">
    <property type="protein sequence ID" value="OKL41309.1"/>
    <property type="molecule type" value="Genomic_DNA"/>
</dbReference>
<dbReference type="AlphaFoldDB" id="A0A1Q5PGE9"/>
<organism evidence="2 3">
    <name type="scientific">Pontibacter flavimaris</name>
    <dbReference type="NCBI Taxonomy" id="1797110"/>
    <lineage>
        <taxon>Bacteria</taxon>
        <taxon>Pseudomonadati</taxon>
        <taxon>Bacteroidota</taxon>
        <taxon>Cytophagia</taxon>
        <taxon>Cytophagales</taxon>
        <taxon>Hymenobacteraceae</taxon>
        <taxon>Pontibacter</taxon>
    </lineage>
</organism>
<proteinExistence type="predicted"/>
<gene>
    <name evidence="2" type="ORF">A3841_09575</name>
</gene>
<comment type="caution">
    <text evidence="2">The sequence shown here is derived from an EMBL/GenBank/DDBJ whole genome shotgun (WGS) entry which is preliminary data.</text>
</comment>
<evidence type="ECO:0000313" key="3">
    <source>
        <dbReference type="Proteomes" id="UP000186551"/>
    </source>
</evidence>
<evidence type="ECO:0000256" key="1">
    <source>
        <dbReference type="SAM" id="MobiDB-lite"/>
    </source>
</evidence>
<feature type="compositionally biased region" description="Basic and acidic residues" evidence="1">
    <location>
        <begin position="46"/>
        <end position="66"/>
    </location>
</feature>
<evidence type="ECO:0000313" key="2">
    <source>
        <dbReference type="EMBL" id="OKL41309.1"/>
    </source>
</evidence>
<name>A0A1Q5PGE9_9BACT</name>
<keyword evidence="3" id="KW-1185">Reference proteome</keyword>
<dbReference type="Proteomes" id="UP000186551">
    <property type="component" value="Unassembled WGS sequence"/>
</dbReference>